<dbReference type="AlphaFoldDB" id="A0A9D2R767"/>
<evidence type="ECO:0000313" key="1">
    <source>
        <dbReference type="EMBL" id="HJD39804.1"/>
    </source>
</evidence>
<evidence type="ECO:0008006" key="3">
    <source>
        <dbReference type="Google" id="ProtNLM"/>
    </source>
</evidence>
<dbReference type="Gene3D" id="3.60.21.10">
    <property type="match status" value="1"/>
</dbReference>
<evidence type="ECO:0000313" key="2">
    <source>
        <dbReference type="Proteomes" id="UP000823850"/>
    </source>
</evidence>
<proteinExistence type="predicted"/>
<gene>
    <name evidence="1" type="ORF">H9913_07225</name>
</gene>
<protein>
    <recommendedName>
        <fullName evidence="3">Serine/threonine protein phosphatase</fullName>
    </recommendedName>
</protein>
<dbReference type="Proteomes" id="UP000823850">
    <property type="component" value="Unassembled WGS sequence"/>
</dbReference>
<accession>A0A9D2R767</accession>
<organism evidence="1 2">
    <name type="scientific">Candidatus Blautia stercoripullorum</name>
    <dbReference type="NCBI Taxonomy" id="2838502"/>
    <lineage>
        <taxon>Bacteria</taxon>
        <taxon>Bacillati</taxon>
        <taxon>Bacillota</taxon>
        <taxon>Clostridia</taxon>
        <taxon>Lachnospirales</taxon>
        <taxon>Lachnospiraceae</taxon>
        <taxon>Blautia</taxon>
    </lineage>
</organism>
<dbReference type="SUPFAM" id="SSF56300">
    <property type="entry name" value="Metallo-dependent phosphatases"/>
    <property type="match status" value="1"/>
</dbReference>
<dbReference type="EMBL" id="DWUX01000133">
    <property type="protein sequence ID" value="HJD39804.1"/>
    <property type="molecule type" value="Genomic_DNA"/>
</dbReference>
<comment type="caution">
    <text evidence="1">The sequence shown here is derived from an EMBL/GenBank/DDBJ whole genome shotgun (WGS) entry which is preliminary data.</text>
</comment>
<dbReference type="InterPro" id="IPR029052">
    <property type="entry name" value="Metallo-depent_PP-like"/>
</dbReference>
<reference evidence="1" key="1">
    <citation type="journal article" date="2021" name="PeerJ">
        <title>Extensive microbial diversity within the chicken gut microbiome revealed by metagenomics and culture.</title>
        <authorList>
            <person name="Gilroy R."/>
            <person name="Ravi A."/>
            <person name="Getino M."/>
            <person name="Pursley I."/>
            <person name="Horton D.L."/>
            <person name="Alikhan N.F."/>
            <person name="Baker D."/>
            <person name="Gharbi K."/>
            <person name="Hall N."/>
            <person name="Watson M."/>
            <person name="Adriaenssens E.M."/>
            <person name="Foster-Nyarko E."/>
            <person name="Jarju S."/>
            <person name="Secka A."/>
            <person name="Antonio M."/>
            <person name="Oren A."/>
            <person name="Chaudhuri R.R."/>
            <person name="La Ragione R."/>
            <person name="Hildebrand F."/>
            <person name="Pallen M.J."/>
        </authorList>
    </citation>
    <scope>NUCLEOTIDE SEQUENCE</scope>
    <source>
        <strain evidence="1">ChiW19-6364</strain>
    </source>
</reference>
<sequence length="107" mass="11922">MAPTIGRVALDNGFHGSIPGDWVAPPPQNIQEDLIFTRAEYDKVYSDSYYLVTGHTPTFEIGAEYDGKIYRKNRHIAIDCGCVYGGTLGVYCFDTGECIYSSKNEKE</sequence>
<name>A0A9D2R767_9FIRM</name>
<reference evidence="1" key="2">
    <citation type="submission" date="2021-04" db="EMBL/GenBank/DDBJ databases">
        <authorList>
            <person name="Gilroy R."/>
        </authorList>
    </citation>
    <scope>NUCLEOTIDE SEQUENCE</scope>
    <source>
        <strain evidence="1">ChiW19-6364</strain>
    </source>
</reference>